<protein>
    <submittedName>
        <fullName evidence="8">Unannotated protein</fullName>
    </submittedName>
</protein>
<dbReference type="PROSITE" id="PS50110">
    <property type="entry name" value="RESPONSE_REGULATORY"/>
    <property type="match status" value="1"/>
</dbReference>
<keyword evidence="5" id="KW-0804">Transcription</keyword>
<organism evidence="8">
    <name type="scientific">freshwater metagenome</name>
    <dbReference type="NCBI Taxonomy" id="449393"/>
    <lineage>
        <taxon>unclassified sequences</taxon>
        <taxon>metagenomes</taxon>
        <taxon>ecological metagenomes</taxon>
    </lineage>
</organism>
<proteinExistence type="predicted"/>
<dbReference type="InterPro" id="IPR011006">
    <property type="entry name" value="CheY-like_superfamily"/>
</dbReference>
<name>A0A6J7EP90_9ZZZZ</name>
<dbReference type="FunFam" id="1.10.10.10:FF:000005">
    <property type="entry name" value="Two-component system response regulator"/>
    <property type="match status" value="1"/>
</dbReference>
<dbReference type="Gene3D" id="6.10.250.690">
    <property type="match status" value="1"/>
</dbReference>
<dbReference type="PANTHER" id="PTHR48111:SF22">
    <property type="entry name" value="REGULATOR OF RPOS"/>
    <property type="match status" value="1"/>
</dbReference>
<evidence type="ECO:0000259" key="7">
    <source>
        <dbReference type="PROSITE" id="PS51755"/>
    </source>
</evidence>
<dbReference type="InterPro" id="IPR001867">
    <property type="entry name" value="OmpR/PhoB-type_DNA-bd"/>
</dbReference>
<dbReference type="GO" id="GO:0032993">
    <property type="term" value="C:protein-DNA complex"/>
    <property type="evidence" value="ECO:0007669"/>
    <property type="project" value="TreeGrafter"/>
</dbReference>
<dbReference type="GO" id="GO:0005829">
    <property type="term" value="C:cytosol"/>
    <property type="evidence" value="ECO:0007669"/>
    <property type="project" value="TreeGrafter"/>
</dbReference>
<dbReference type="AlphaFoldDB" id="A0A6J7EP90"/>
<feature type="domain" description="Response regulatory" evidence="6">
    <location>
        <begin position="23"/>
        <end position="137"/>
    </location>
</feature>
<evidence type="ECO:0000259" key="6">
    <source>
        <dbReference type="PROSITE" id="PS50110"/>
    </source>
</evidence>
<dbReference type="SMART" id="SM00448">
    <property type="entry name" value="REC"/>
    <property type="match status" value="1"/>
</dbReference>
<dbReference type="GO" id="GO:0006355">
    <property type="term" value="P:regulation of DNA-templated transcription"/>
    <property type="evidence" value="ECO:0007669"/>
    <property type="project" value="InterPro"/>
</dbReference>
<dbReference type="GO" id="GO:0000976">
    <property type="term" value="F:transcription cis-regulatory region binding"/>
    <property type="evidence" value="ECO:0007669"/>
    <property type="project" value="TreeGrafter"/>
</dbReference>
<dbReference type="Gene3D" id="3.40.50.2300">
    <property type="match status" value="1"/>
</dbReference>
<evidence type="ECO:0000313" key="8">
    <source>
        <dbReference type="EMBL" id="CAB4883045.1"/>
    </source>
</evidence>
<dbReference type="Pfam" id="PF00072">
    <property type="entry name" value="Response_reg"/>
    <property type="match status" value="1"/>
</dbReference>
<dbReference type="EMBL" id="CAFBLU010000056">
    <property type="protein sequence ID" value="CAB4883045.1"/>
    <property type="molecule type" value="Genomic_DNA"/>
</dbReference>
<dbReference type="SMART" id="SM00862">
    <property type="entry name" value="Trans_reg_C"/>
    <property type="match status" value="1"/>
</dbReference>
<evidence type="ECO:0000256" key="3">
    <source>
        <dbReference type="ARBA" id="ARBA00023015"/>
    </source>
</evidence>
<reference evidence="8" key="1">
    <citation type="submission" date="2020-05" db="EMBL/GenBank/DDBJ databases">
        <authorList>
            <person name="Chiriac C."/>
            <person name="Salcher M."/>
            <person name="Ghai R."/>
            <person name="Kavagutti S V."/>
        </authorList>
    </citation>
    <scope>NUCLEOTIDE SEQUENCE</scope>
</reference>
<evidence type="ECO:0000256" key="1">
    <source>
        <dbReference type="ARBA" id="ARBA00022553"/>
    </source>
</evidence>
<sequence>MGVVGLLLLLMGSGNNQPERQPLVLVVDDDEGIRKALETALRGEGLTVRSVPDGVRALAAVEIDPPALVILDVTMPGIDGVEVTRKIRGSGEDLPILILSARDGVDDRVSGLEAGADDYLTKPFALEELLARVRALLRRRPEHSGSITREVGSLRLDPQKRKAWMHGRELDLTGREFDLLEAFISNPGLVLSRETLLDLVWGYSFDVRTNVVDVFVGYLRKKLEDGGLPRVIHTVRGQGFALRT</sequence>
<evidence type="ECO:0000256" key="2">
    <source>
        <dbReference type="ARBA" id="ARBA00023012"/>
    </source>
</evidence>
<dbReference type="CDD" id="cd17574">
    <property type="entry name" value="REC_OmpR"/>
    <property type="match status" value="1"/>
</dbReference>
<dbReference type="InterPro" id="IPR036388">
    <property type="entry name" value="WH-like_DNA-bd_sf"/>
</dbReference>
<evidence type="ECO:0000256" key="5">
    <source>
        <dbReference type="ARBA" id="ARBA00023163"/>
    </source>
</evidence>
<feature type="domain" description="OmpR/PhoB-type" evidence="7">
    <location>
        <begin position="146"/>
        <end position="244"/>
    </location>
</feature>
<accession>A0A6J7EP90</accession>
<keyword evidence="3" id="KW-0805">Transcription regulation</keyword>
<dbReference type="Gene3D" id="1.10.10.10">
    <property type="entry name" value="Winged helix-like DNA-binding domain superfamily/Winged helix DNA-binding domain"/>
    <property type="match status" value="1"/>
</dbReference>
<evidence type="ECO:0000256" key="4">
    <source>
        <dbReference type="ARBA" id="ARBA00023125"/>
    </source>
</evidence>
<dbReference type="PROSITE" id="PS51755">
    <property type="entry name" value="OMPR_PHOB"/>
    <property type="match status" value="1"/>
</dbReference>
<gene>
    <name evidence="8" type="ORF">UFOPK3444_01627</name>
</gene>
<dbReference type="SUPFAM" id="SSF52172">
    <property type="entry name" value="CheY-like"/>
    <property type="match status" value="1"/>
</dbReference>
<dbReference type="PANTHER" id="PTHR48111">
    <property type="entry name" value="REGULATOR OF RPOS"/>
    <property type="match status" value="1"/>
</dbReference>
<dbReference type="InterPro" id="IPR001789">
    <property type="entry name" value="Sig_transdc_resp-reg_receiver"/>
</dbReference>
<keyword evidence="2" id="KW-0902">Two-component regulatory system</keyword>
<keyword evidence="4" id="KW-0238">DNA-binding</keyword>
<keyword evidence="1" id="KW-0597">Phosphoprotein</keyword>
<dbReference type="InterPro" id="IPR039420">
    <property type="entry name" value="WalR-like"/>
</dbReference>
<dbReference type="CDD" id="cd00383">
    <property type="entry name" value="trans_reg_C"/>
    <property type="match status" value="1"/>
</dbReference>
<dbReference type="Pfam" id="PF00486">
    <property type="entry name" value="Trans_reg_C"/>
    <property type="match status" value="1"/>
</dbReference>
<dbReference type="GO" id="GO:0000156">
    <property type="term" value="F:phosphorelay response regulator activity"/>
    <property type="evidence" value="ECO:0007669"/>
    <property type="project" value="TreeGrafter"/>
</dbReference>